<feature type="transmembrane region" description="Helical" evidence="1">
    <location>
        <begin position="33"/>
        <end position="62"/>
    </location>
</feature>
<dbReference type="AlphaFoldDB" id="A0A7S9H2Q5"/>
<dbReference type="EMBL" id="CP061379">
    <property type="protein sequence ID" value="QPF95009.1"/>
    <property type="molecule type" value="Genomic_DNA"/>
</dbReference>
<dbReference type="KEGG" id="bcou:IC761_17790"/>
<keyword evidence="1" id="KW-1133">Transmembrane helix</keyword>
<organism evidence="2 3">
    <name type="scientific">Bradyrhizobium commune</name>
    <dbReference type="NCBI Taxonomy" id="83627"/>
    <lineage>
        <taxon>Bacteria</taxon>
        <taxon>Pseudomonadati</taxon>
        <taxon>Pseudomonadota</taxon>
        <taxon>Alphaproteobacteria</taxon>
        <taxon>Hyphomicrobiales</taxon>
        <taxon>Nitrobacteraceae</taxon>
        <taxon>Bradyrhizobium</taxon>
    </lineage>
</organism>
<dbReference type="RefSeq" id="WP_195804472.1">
    <property type="nucleotide sequence ID" value="NZ_CP061379.1"/>
</dbReference>
<proteinExistence type="predicted"/>
<reference evidence="2 3" key="1">
    <citation type="submission" date="2020-09" db="EMBL/GenBank/DDBJ databases">
        <title>Complete genomes of bradyrhizobia occurring on native shrubby legumes in Australia.</title>
        <authorList>
            <person name="Lafay B."/>
        </authorList>
    </citation>
    <scope>NUCLEOTIDE SEQUENCE [LARGE SCALE GENOMIC DNA]</scope>
    <source>
        <strain evidence="2 3">BDV5040</strain>
    </source>
</reference>
<gene>
    <name evidence="2" type="ORF">IC761_17790</name>
</gene>
<dbReference type="Proteomes" id="UP000594621">
    <property type="component" value="Chromosome"/>
</dbReference>
<name>A0A7S9H2Q5_9BRAD</name>
<evidence type="ECO:0000313" key="2">
    <source>
        <dbReference type="EMBL" id="QPF95009.1"/>
    </source>
</evidence>
<accession>A0A7S9H2Q5</accession>
<evidence type="ECO:0000313" key="3">
    <source>
        <dbReference type="Proteomes" id="UP000594621"/>
    </source>
</evidence>
<keyword evidence="1" id="KW-0812">Transmembrane</keyword>
<evidence type="ECO:0000256" key="1">
    <source>
        <dbReference type="SAM" id="Phobius"/>
    </source>
</evidence>
<keyword evidence="1" id="KW-0472">Membrane</keyword>
<protein>
    <submittedName>
        <fullName evidence="2">Uncharacterized protein</fullName>
    </submittedName>
</protein>
<keyword evidence="3" id="KW-1185">Reference proteome</keyword>
<sequence length="63" mass="6493">MSDTMQQASLGTEMATEDLGAGKPRVGERAFAIAYLAAVGVAMAGWLYAISRAALAAVGWIFG</sequence>